<comment type="caution">
    <text evidence="2">The sequence shown here is derived from an EMBL/GenBank/DDBJ whole genome shotgun (WGS) entry which is preliminary data.</text>
</comment>
<sequence length="97" mass="9816">MTEILATATAVAPIATAVVEAVKKSGVIPKSFLPIAALVVGILLGLAAAPVFGVSLLHSGWSGGIAGLSATGLFELGKKSKESADEKKHIKQLEEGH</sequence>
<keyword evidence="1" id="KW-1133">Transmembrane helix</keyword>
<reference evidence="2 3" key="1">
    <citation type="submission" date="2018-03" db="EMBL/GenBank/DDBJ databases">
        <title>Genomic Encyclopedia of Type Strains, Phase III (KMG-III): the genomes of soil and plant-associated and newly described type strains.</title>
        <authorList>
            <person name="Whitman W."/>
        </authorList>
    </citation>
    <scope>NUCLEOTIDE SEQUENCE [LARGE SCALE GENOMIC DNA]</scope>
    <source>
        <strain evidence="2 3">CGMCC 1.07653</strain>
    </source>
</reference>
<dbReference type="RefSeq" id="WP_106589871.1">
    <property type="nucleotide sequence ID" value="NZ_PYAV01000018.1"/>
</dbReference>
<accession>A0A2P8H661</accession>
<dbReference type="OrthoDB" id="2665815at2"/>
<gene>
    <name evidence="2" type="ORF">B0H94_1186</name>
</gene>
<protein>
    <submittedName>
        <fullName evidence="2">A118-like holin Hol118</fullName>
    </submittedName>
</protein>
<dbReference type="Pfam" id="PF06946">
    <property type="entry name" value="Phage_holin_5_1"/>
    <property type="match status" value="1"/>
</dbReference>
<proteinExistence type="predicted"/>
<name>A0A2P8H661_9BACI</name>
<evidence type="ECO:0000256" key="1">
    <source>
        <dbReference type="SAM" id="Phobius"/>
    </source>
</evidence>
<dbReference type="InterPro" id="IPR009708">
    <property type="entry name" value="Phage_A118_holin/antiholin"/>
</dbReference>
<dbReference type="EMBL" id="PYAV01000018">
    <property type="protein sequence ID" value="PSL41693.1"/>
    <property type="molecule type" value="Genomic_DNA"/>
</dbReference>
<dbReference type="AlphaFoldDB" id="A0A2P8H661"/>
<keyword evidence="1" id="KW-0812">Transmembrane</keyword>
<evidence type="ECO:0000313" key="2">
    <source>
        <dbReference type="EMBL" id="PSL41693.1"/>
    </source>
</evidence>
<organism evidence="2 3">
    <name type="scientific">Salsuginibacillus halophilus</name>
    <dbReference type="NCBI Taxonomy" id="517424"/>
    <lineage>
        <taxon>Bacteria</taxon>
        <taxon>Bacillati</taxon>
        <taxon>Bacillota</taxon>
        <taxon>Bacilli</taxon>
        <taxon>Bacillales</taxon>
        <taxon>Bacillaceae</taxon>
        <taxon>Salsuginibacillus</taxon>
    </lineage>
</organism>
<keyword evidence="3" id="KW-1185">Reference proteome</keyword>
<dbReference type="Proteomes" id="UP000242310">
    <property type="component" value="Unassembled WGS sequence"/>
</dbReference>
<feature type="transmembrane region" description="Helical" evidence="1">
    <location>
        <begin position="31"/>
        <end position="57"/>
    </location>
</feature>
<evidence type="ECO:0000313" key="3">
    <source>
        <dbReference type="Proteomes" id="UP000242310"/>
    </source>
</evidence>
<keyword evidence="1" id="KW-0472">Membrane</keyword>